<feature type="compositionally biased region" description="Low complexity" evidence="1">
    <location>
        <begin position="501"/>
        <end position="514"/>
    </location>
</feature>
<protein>
    <recommendedName>
        <fullName evidence="4">ECM30-like protein</fullName>
    </recommendedName>
</protein>
<dbReference type="PANTHER" id="PTHR21575:SF12">
    <property type="entry name" value="PROTEIN HID1"/>
    <property type="match status" value="1"/>
</dbReference>
<feature type="region of interest" description="Disordered" evidence="1">
    <location>
        <begin position="1189"/>
        <end position="1210"/>
    </location>
</feature>
<organism evidence="2 3">
    <name type="scientific">Saccharomyces kudriavzevii (strain ATCC MYA-4449 / AS 2.2408 / CBS 8840 / NBRC 1802 / NCYC 2889)</name>
    <name type="common">Yeast</name>
    <dbReference type="NCBI Taxonomy" id="226230"/>
    <lineage>
        <taxon>Eukaryota</taxon>
        <taxon>Fungi</taxon>
        <taxon>Dikarya</taxon>
        <taxon>Ascomycota</taxon>
        <taxon>Saccharomycotina</taxon>
        <taxon>Saccharomycetes</taxon>
        <taxon>Saccharomycetales</taxon>
        <taxon>Saccharomycetaceae</taxon>
        <taxon>Saccharomyces</taxon>
    </lineage>
</organism>
<evidence type="ECO:0000256" key="1">
    <source>
        <dbReference type="SAM" id="MobiDB-lite"/>
    </source>
</evidence>
<keyword evidence="3" id="KW-1185">Reference proteome</keyword>
<proteinExistence type="predicted"/>
<evidence type="ECO:0000313" key="3">
    <source>
        <dbReference type="Proteomes" id="UP001162087"/>
    </source>
</evidence>
<reference evidence="2" key="1">
    <citation type="submission" date="2022-10" db="EMBL/GenBank/DDBJ databases">
        <authorList>
            <person name="Byrne P K."/>
        </authorList>
    </citation>
    <scope>NUCLEOTIDE SEQUENCE</scope>
    <source>
        <strain evidence="2">IFO1802</strain>
    </source>
</reference>
<dbReference type="RefSeq" id="XP_056084015.1">
    <property type="nucleotide sequence ID" value="XM_056230058.1"/>
</dbReference>
<feature type="region of interest" description="Disordered" evidence="1">
    <location>
        <begin position="24"/>
        <end position="48"/>
    </location>
</feature>
<dbReference type="InterPro" id="IPR026705">
    <property type="entry name" value="Hid-1/Ecm30"/>
</dbReference>
<dbReference type="EMBL" id="OX365907">
    <property type="protein sequence ID" value="CAI4047180.1"/>
    <property type="molecule type" value="Genomic_DNA"/>
</dbReference>
<dbReference type="Proteomes" id="UP001162087">
    <property type="component" value="Chromosome 12"/>
</dbReference>
<dbReference type="GO" id="GO:0016020">
    <property type="term" value="C:membrane"/>
    <property type="evidence" value="ECO:0007669"/>
    <property type="project" value="TreeGrafter"/>
</dbReference>
<accession>A0AA35J5V3</accession>
<dbReference type="Pfam" id="PF12722">
    <property type="entry name" value="Hid1"/>
    <property type="match status" value="2"/>
</dbReference>
<feature type="compositionally biased region" description="Low complexity" evidence="1">
    <location>
        <begin position="1141"/>
        <end position="1171"/>
    </location>
</feature>
<dbReference type="PANTHER" id="PTHR21575">
    <property type="entry name" value="PROTEIN HID1"/>
    <property type="match status" value="1"/>
</dbReference>
<dbReference type="GO" id="GO:0005797">
    <property type="term" value="C:Golgi medial cisterna"/>
    <property type="evidence" value="ECO:0007669"/>
    <property type="project" value="TreeGrafter"/>
</dbReference>
<gene>
    <name evidence="2" type="primary">SKDI12G4620</name>
    <name evidence="2" type="ORF">SKDI_12G4620</name>
</gene>
<dbReference type="GO" id="GO:0000138">
    <property type="term" value="C:Golgi trans cisterna"/>
    <property type="evidence" value="ECO:0007669"/>
    <property type="project" value="TreeGrafter"/>
</dbReference>
<evidence type="ECO:0008006" key="4">
    <source>
        <dbReference type="Google" id="ProtNLM"/>
    </source>
</evidence>
<feature type="compositionally biased region" description="Low complexity" evidence="1">
    <location>
        <begin position="810"/>
        <end position="823"/>
    </location>
</feature>
<feature type="compositionally biased region" description="Polar residues" evidence="1">
    <location>
        <begin position="1116"/>
        <end position="1127"/>
    </location>
</feature>
<feature type="region of interest" description="Disordered" evidence="1">
    <location>
        <begin position="1056"/>
        <end position="1084"/>
    </location>
</feature>
<feature type="compositionally biased region" description="Polar residues" evidence="1">
    <location>
        <begin position="1057"/>
        <end position="1069"/>
    </location>
</feature>
<sequence length="1297" mass="146803">MGNTDSKSSSILLNHCIALVRPEDASASPSSPTPTPSPSPSPSSSTSVDPLSLNLSIFKPGTGPDVGALFSGKPGVVLDVDAVFNEFYLDFISMDVQAFRINSNFKKILRIICDLNPPNFNNLLVFLSLYIILSANCLPASRTGLHCSRLINAIKTLSILIPIYFDRIKAGTQEHHDVFWATQHEIEVLSLQNTPLGERLLLAILKLAFQENFTTAATAHPEQLWEIGILTNSDKYRPLLGVHQQWHLFANRLLLLRLLAALCSSDLYSSGGKQDVNMFLVYWCAQMPKDKTIQFISSLLNCSMRFVLNNNKDFHSLKTNFFNSEATANNWQTLYFQFAQSCLHVLNLSMSYKAEGNVITIFLTQLQREYDLKMILSSFIKIFKYSIDLAIEQESNIFNFTGNKHVDTTRRRAVSATAHDNISSSSRASSPNASSFANSAKPQTKTQLPDIHPLLIPMTVLMTNLIDCNKCFQNYFADKFANRFVIFSIYYIKYYDYSSSSSSSSATSANSFSTGNGAPNDTRDEHSIVELNENSVSQILLPLLDHLLLILTSKKLVLFKMLQTFNLNYYTNNLPNFYKLSNINGDINNLTFRDFTIIQLSNLILDNIKFNLQPNPIFYELIYNLLPINDEILTSCHKNDDSHDDLILLSAKKKSASPSATSSHASSSKLSYNAAMSLLYILSKSSNKVYLTTYATPMFKTKEVPYMISPGFKMDLLALLLRSITTFFTLYFEDAENLLFAMARHQSICHQINDSISSITKALNINPDSNLHVMNLKQMGFNRKLQWKDFYQFEEITDLPPVNLYSPTSQQQQNQRQGQNDNQRQNKNEDQGQDNESSAPYLLFNPASLSNETSGTSKYVPSTNHDKNYQVIAFVDFKSDSNLNLQHQLKYWPHRPQWPRQLTFTHKCKNPKYENFNDVWSGTVYLQIIFRVMKQILLRIPEIPKIKSVQYFETLSKLSALKSDLLTSIHPQLPLDIRRLTTFQPLSMHTNGELVMWFHIATWANIFTQTSFKYEETSSHELRHFESLLDISVDETDGNAISKPTTDRLGYIRRSRGQSTASLERTISAGSGVGTPTAALNRTKSNGSGNLMNYFFQNTAQNHFQHLRSSSSSSSITLERTTSNGSSIRARPNSHHVVPETDNNNSNTNNSNNNNNNNNINKATNNNGSNDSNSGFSFFKWKWGGSSNNSNTNDSKVDQRDANANTSNTADDLNNYMFNEEISAGVVNNIIESNIWVGTDIRLFKIANFRKESFSFLEMTSSFFKKFKFINGDNDNYNNDEFDDNAHLRYTSRGLYR</sequence>
<feature type="region of interest" description="Disordered" evidence="1">
    <location>
        <begin position="417"/>
        <end position="444"/>
    </location>
</feature>
<evidence type="ECO:0000313" key="2">
    <source>
        <dbReference type="EMBL" id="CAI4047180.1"/>
    </source>
</evidence>
<feature type="region of interest" description="Disordered" evidence="1">
    <location>
        <begin position="1106"/>
        <end position="1171"/>
    </location>
</feature>
<dbReference type="GeneID" id="80925985"/>
<feature type="compositionally biased region" description="Pro residues" evidence="1">
    <location>
        <begin position="31"/>
        <end position="41"/>
    </location>
</feature>
<feature type="region of interest" description="Disordered" evidence="1">
    <location>
        <begin position="802"/>
        <end position="841"/>
    </location>
</feature>
<name>A0AA35J5V3_SACK1</name>
<feature type="compositionally biased region" description="Low complexity" evidence="1">
    <location>
        <begin position="423"/>
        <end position="440"/>
    </location>
</feature>
<feature type="region of interest" description="Disordered" evidence="1">
    <location>
        <begin position="501"/>
        <end position="524"/>
    </location>
</feature>